<evidence type="ECO:0000313" key="1">
    <source>
        <dbReference type="EMBL" id="KER25328.1"/>
    </source>
</evidence>
<reference evidence="1 2" key="1">
    <citation type="submission" date="2013-11" db="EMBL/GenBank/DDBJ databases">
        <title>Opisthorchis viverrini - life in the bile duct.</title>
        <authorList>
            <person name="Young N.D."/>
            <person name="Nagarajan N."/>
            <person name="Lin S.J."/>
            <person name="Korhonen P.K."/>
            <person name="Jex A.R."/>
            <person name="Hall R.S."/>
            <person name="Safavi-Hemami H."/>
            <person name="Kaewkong W."/>
            <person name="Bertrand D."/>
            <person name="Gao S."/>
            <person name="Seet Q."/>
            <person name="Wongkham S."/>
            <person name="Teh B.T."/>
            <person name="Wongkham C."/>
            <person name="Intapan P.M."/>
            <person name="Maleewong W."/>
            <person name="Yang X."/>
            <person name="Hu M."/>
            <person name="Wang Z."/>
            <person name="Hofmann A."/>
            <person name="Sternberg P.W."/>
            <person name="Tan P."/>
            <person name="Wang J."/>
            <person name="Gasser R.B."/>
        </authorList>
    </citation>
    <scope>NUCLEOTIDE SEQUENCE [LARGE SCALE GENOMIC DNA]</scope>
</reference>
<evidence type="ECO:0000313" key="2">
    <source>
        <dbReference type="Proteomes" id="UP000054324"/>
    </source>
</evidence>
<keyword evidence="2" id="KW-1185">Reference proteome</keyword>
<accession>A0A074ZDS6</accession>
<sequence>MLEIPTGAKQHVYLAGNNPERHPRSTWIEFAWFMKIDRQIAHFESVRSSQIPDDIPLIKKVHNTKIDKVGLRLNRGGHHTNYNTSLIRHP</sequence>
<gene>
    <name evidence="1" type="ORF">T265_07203</name>
</gene>
<dbReference type="CTD" id="20321382"/>
<dbReference type="GeneID" id="20321382"/>
<dbReference type="EMBL" id="KL596780">
    <property type="protein sequence ID" value="KER25328.1"/>
    <property type="molecule type" value="Genomic_DNA"/>
</dbReference>
<name>A0A074ZDS6_OPIVI</name>
<protein>
    <submittedName>
        <fullName evidence="1">Uncharacterized protein</fullName>
    </submittedName>
</protein>
<dbReference type="Proteomes" id="UP000054324">
    <property type="component" value="Unassembled WGS sequence"/>
</dbReference>
<proteinExistence type="predicted"/>
<dbReference type="KEGG" id="ovi:T265_07203"/>
<organism evidence="1 2">
    <name type="scientific">Opisthorchis viverrini</name>
    <name type="common">Southeast Asian liver fluke</name>
    <dbReference type="NCBI Taxonomy" id="6198"/>
    <lineage>
        <taxon>Eukaryota</taxon>
        <taxon>Metazoa</taxon>
        <taxon>Spiralia</taxon>
        <taxon>Lophotrochozoa</taxon>
        <taxon>Platyhelminthes</taxon>
        <taxon>Trematoda</taxon>
        <taxon>Digenea</taxon>
        <taxon>Opisthorchiida</taxon>
        <taxon>Opisthorchiata</taxon>
        <taxon>Opisthorchiidae</taxon>
        <taxon>Opisthorchis</taxon>
    </lineage>
</organism>
<dbReference type="RefSeq" id="XP_009170923.1">
    <property type="nucleotide sequence ID" value="XM_009172659.1"/>
</dbReference>
<dbReference type="AlphaFoldDB" id="A0A074ZDS6"/>